<gene>
    <name evidence="2" type="ORF">IF1G_06176</name>
</gene>
<reference evidence="2 3" key="1">
    <citation type="journal article" date="2019" name="Appl. Microbiol. Biotechnol.">
        <title>Genome sequence of Isaria javanica and comparative genome analysis insights into family S53 peptidase evolution in fungal entomopathogens.</title>
        <authorList>
            <person name="Lin R."/>
            <person name="Zhang X."/>
            <person name="Xin B."/>
            <person name="Zou M."/>
            <person name="Gao Y."/>
            <person name="Qin F."/>
            <person name="Hu Q."/>
            <person name="Xie B."/>
            <person name="Cheng X."/>
        </authorList>
    </citation>
    <scope>NUCLEOTIDE SEQUENCE [LARGE SCALE GENOMIC DNA]</scope>
    <source>
        <strain evidence="2 3">IJ1G</strain>
    </source>
</reference>
<dbReference type="OrthoDB" id="9984024at2759"/>
<feature type="chain" id="PRO_5022188565" evidence="1">
    <location>
        <begin position="21"/>
        <end position="440"/>
    </location>
</feature>
<dbReference type="InterPro" id="IPR008928">
    <property type="entry name" value="6-hairpin_glycosidase_sf"/>
</dbReference>
<comment type="caution">
    <text evidence="2">The sequence shown here is derived from an EMBL/GenBank/DDBJ whole genome shotgun (WGS) entry which is preliminary data.</text>
</comment>
<dbReference type="InterPro" id="IPR005198">
    <property type="entry name" value="Glyco_hydro_76"/>
</dbReference>
<dbReference type="SUPFAM" id="SSF48208">
    <property type="entry name" value="Six-hairpin glycosidases"/>
    <property type="match status" value="1"/>
</dbReference>
<feature type="signal peptide" evidence="1">
    <location>
        <begin position="1"/>
        <end position="20"/>
    </location>
</feature>
<evidence type="ECO:0000256" key="1">
    <source>
        <dbReference type="SAM" id="SignalP"/>
    </source>
</evidence>
<dbReference type="Pfam" id="PF03663">
    <property type="entry name" value="Glyco_hydro_76"/>
    <property type="match status" value="1"/>
</dbReference>
<sequence>MILSRIWAAASVLAAGLTSATTITTTSFGPPSSSSSSSSPSSLPIAKLADNATERYANYVALAAFALQGFWYDRDTGLWDRAWWNSGNALTTLADWARLRPVEAESLNVSDVIRNTWSRAQDVKVVTTKSYMSNGMIKTEECVNGQGPACRGAAAAAVAAAAAAVPAARAVQPRAFRDFLNDFYDDEGWWALGLIHAYDYTRKQEYLDSAVRIFNDMQGGGPTNCSGGGIYWSKARTYVNAIANELYLSVAASLANRVPADKARYVGIAERQWAWFANSSMINGDSLVNDGLDAQCRNNGQPTWTYNQGVVLGGLVELYRATGGRGYLDRAGSLASASMRKLVDGNGILVEGCEHTGDRCGADGAQFKGVYARNLRYLYEVAPSSDIKAFLTRNADAIWDKDRDGKTNKLGVAWAGPLYDPIGNAHSSAMDALVGAVAVA</sequence>
<evidence type="ECO:0000313" key="3">
    <source>
        <dbReference type="Proteomes" id="UP000315783"/>
    </source>
</evidence>
<organism evidence="2 3">
    <name type="scientific">Cordyceps javanica</name>
    <dbReference type="NCBI Taxonomy" id="43265"/>
    <lineage>
        <taxon>Eukaryota</taxon>
        <taxon>Fungi</taxon>
        <taxon>Dikarya</taxon>
        <taxon>Ascomycota</taxon>
        <taxon>Pezizomycotina</taxon>
        <taxon>Sordariomycetes</taxon>
        <taxon>Hypocreomycetidae</taxon>
        <taxon>Hypocreales</taxon>
        <taxon>Cordycipitaceae</taxon>
        <taxon>Cordyceps</taxon>
    </lineage>
</organism>
<keyword evidence="1" id="KW-0732">Signal</keyword>
<keyword evidence="2" id="KW-0378">Hydrolase</keyword>
<dbReference type="STRING" id="43265.A0A545VV69"/>
<keyword evidence="3" id="KW-1185">Reference proteome</keyword>
<dbReference type="Proteomes" id="UP000315783">
    <property type="component" value="Unassembled WGS sequence"/>
</dbReference>
<dbReference type="InterPro" id="IPR053169">
    <property type="entry name" value="MUG_Protein"/>
</dbReference>
<accession>A0A545VV69</accession>
<dbReference type="Gene3D" id="1.50.10.20">
    <property type="match status" value="1"/>
</dbReference>
<protein>
    <submittedName>
        <fullName evidence="2">Glycosyl hydrolase</fullName>
    </submittedName>
</protein>
<dbReference type="EMBL" id="SPUK01000008">
    <property type="protein sequence ID" value="TQV95189.1"/>
    <property type="molecule type" value="Genomic_DNA"/>
</dbReference>
<proteinExistence type="predicted"/>
<dbReference type="GO" id="GO:0016787">
    <property type="term" value="F:hydrolase activity"/>
    <property type="evidence" value="ECO:0007669"/>
    <property type="project" value="UniProtKB-KW"/>
</dbReference>
<dbReference type="AlphaFoldDB" id="A0A545VV69"/>
<name>A0A545VV69_9HYPO</name>
<evidence type="ECO:0000313" key="2">
    <source>
        <dbReference type="EMBL" id="TQV95189.1"/>
    </source>
</evidence>
<dbReference type="PANTHER" id="PTHR47791:SF1">
    <property type="entry name" value="ENDO MANNANASE, GH76 FAMILY (EUROFUNG)"/>
    <property type="match status" value="1"/>
</dbReference>
<dbReference type="GO" id="GO:0005975">
    <property type="term" value="P:carbohydrate metabolic process"/>
    <property type="evidence" value="ECO:0007669"/>
    <property type="project" value="InterPro"/>
</dbReference>
<dbReference type="PANTHER" id="PTHR47791">
    <property type="entry name" value="MEIOTICALLY UP-REGULATED GENE 191 PROTEIN"/>
    <property type="match status" value="1"/>
</dbReference>